<dbReference type="KEGG" id="rox:BV494_25660"/>
<evidence type="ECO:0000313" key="2">
    <source>
        <dbReference type="Proteomes" id="UP000239197"/>
    </source>
</evidence>
<accession>A0A2L1UZ97</accession>
<keyword evidence="1" id="KW-0614">Plasmid</keyword>
<dbReference type="RefSeq" id="WP_104925584.1">
    <property type="nucleotide sequence ID" value="NZ_CP019065.1"/>
</dbReference>
<dbReference type="OrthoDB" id="6637993at2"/>
<reference evidence="2" key="1">
    <citation type="submission" date="2017-01" db="EMBL/GenBank/DDBJ databases">
        <title>Genome sequence of Rouxiella sp. ERMR1:05.</title>
        <authorList>
            <person name="Kumar R."/>
            <person name="Singh D."/>
            <person name="Kumar S."/>
        </authorList>
    </citation>
    <scope>NUCLEOTIDE SEQUENCE [LARGE SCALE GENOMIC DNA]</scope>
    <source>
        <strain evidence="2">ERMR1:05</strain>
        <plasmid evidence="2">unnamed3</plasmid>
    </source>
</reference>
<gene>
    <name evidence="1" type="ORF">BV494_25660</name>
</gene>
<name>A0A2L1UZ97_9GAMM</name>
<geneLocation type="plasmid" evidence="1 2">
    <name>unnamed3</name>
</geneLocation>
<dbReference type="AlphaFoldDB" id="A0A2L1UZ97"/>
<keyword evidence="2" id="KW-1185">Reference proteome</keyword>
<evidence type="ECO:0000313" key="1">
    <source>
        <dbReference type="EMBL" id="AVF38266.1"/>
    </source>
</evidence>
<sequence>MPVYQTYQGKTIFQKHESLSGNEAIALYRTCGIHGVYHWERESTDSYLRGTVIVIFDFSVLVIREVIEVKNGRHLG</sequence>
<dbReference type="Proteomes" id="UP000239197">
    <property type="component" value="Plasmid unnamed3"/>
</dbReference>
<organism evidence="1 2">
    <name type="scientific">Rahnella sikkimica</name>
    <dbReference type="NCBI Taxonomy" id="1805933"/>
    <lineage>
        <taxon>Bacteria</taxon>
        <taxon>Pseudomonadati</taxon>
        <taxon>Pseudomonadota</taxon>
        <taxon>Gammaproteobacteria</taxon>
        <taxon>Enterobacterales</taxon>
        <taxon>Yersiniaceae</taxon>
        <taxon>Rahnella</taxon>
    </lineage>
</organism>
<proteinExistence type="predicted"/>
<protein>
    <submittedName>
        <fullName evidence="1">Uncharacterized protein</fullName>
    </submittedName>
</protein>
<dbReference type="EMBL" id="CP019065">
    <property type="protein sequence ID" value="AVF38266.1"/>
    <property type="molecule type" value="Genomic_DNA"/>
</dbReference>